<dbReference type="SMART" id="SM00355">
    <property type="entry name" value="ZnF_C2H2"/>
    <property type="match status" value="1"/>
</dbReference>
<dbReference type="FunFam" id="1.10.10.60:FF:000012">
    <property type="entry name" value="Metastasis-associated 1 family, member 3"/>
    <property type="match status" value="1"/>
</dbReference>
<evidence type="ECO:0000313" key="14">
    <source>
        <dbReference type="EMBL" id="CAH1983323.1"/>
    </source>
</evidence>
<evidence type="ECO:0000256" key="10">
    <source>
        <dbReference type="SAM" id="MobiDB-lite"/>
    </source>
</evidence>
<keyword evidence="8" id="KW-0539">Nucleus</keyword>
<feature type="compositionally biased region" description="Polar residues" evidence="10">
    <location>
        <begin position="539"/>
        <end position="549"/>
    </location>
</feature>
<dbReference type="PANTHER" id="PTHR16089">
    <property type="entry name" value="REST COREPRESSOR COREST PROTEIN-RELATED"/>
    <property type="match status" value="1"/>
</dbReference>
<evidence type="ECO:0000259" key="12">
    <source>
        <dbReference type="PROSITE" id="PS51156"/>
    </source>
</evidence>
<dbReference type="InterPro" id="IPR013087">
    <property type="entry name" value="Znf_C2H2_type"/>
</dbReference>
<feature type="region of interest" description="Disordered" evidence="10">
    <location>
        <begin position="1"/>
        <end position="31"/>
    </location>
</feature>
<dbReference type="PROSITE" id="PS51156">
    <property type="entry name" value="ELM2"/>
    <property type="match status" value="1"/>
</dbReference>
<evidence type="ECO:0000256" key="2">
    <source>
        <dbReference type="ARBA" id="ARBA00022723"/>
    </source>
</evidence>
<evidence type="ECO:0000256" key="8">
    <source>
        <dbReference type="ARBA" id="ARBA00023242"/>
    </source>
</evidence>
<keyword evidence="2" id="KW-0479">Metal-binding</keyword>
<proteinExistence type="predicted"/>
<dbReference type="Pfam" id="PF01448">
    <property type="entry name" value="ELM2"/>
    <property type="match status" value="1"/>
</dbReference>
<dbReference type="InterPro" id="IPR017884">
    <property type="entry name" value="SANT_dom"/>
</dbReference>
<feature type="region of interest" description="Disordered" evidence="10">
    <location>
        <begin position="248"/>
        <end position="272"/>
    </location>
</feature>
<evidence type="ECO:0000256" key="6">
    <source>
        <dbReference type="ARBA" id="ARBA00023125"/>
    </source>
</evidence>
<dbReference type="SMART" id="SM00717">
    <property type="entry name" value="SANT"/>
    <property type="match status" value="1"/>
</dbReference>
<dbReference type="PROSITE" id="PS00028">
    <property type="entry name" value="ZINC_FINGER_C2H2_1"/>
    <property type="match status" value="1"/>
</dbReference>
<evidence type="ECO:0000256" key="5">
    <source>
        <dbReference type="ARBA" id="ARBA00023015"/>
    </source>
</evidence>
<evidence type="ECO:0000259" key="11">
    <source>
        <dbReference type="PROSITE" id="PS50157"/>
    </source>
</evidence>
<evidence type="ECO:0000256" key="9">
    <source>
        <dbReference type="PROSITE-ProRule" id="PRU00042"/>
    </source>
</evidence>
<feature type="compositionally biased region" description="Polar residues" evidence="10">
    <location>
        <begin position="252"/>
        <end position="266"/>
    </location>
</feature>
<dbReference type="GO" id="GO:0003677">
    <property type="term" value="F:DNA binding"/>
    <property type="evidence" value="ECO:0007669"/>
    <property type="project" value="UniProtKB-KW"/>
</dbReference>
<dbReference type="SUPFAM" id="SSF57667">
    <property type="entry name" value="beta-beta-alpha zinc fingers"/>
    <property type="match status" value="1"/>
</dbReference>
<name>A0A9P0PH41_ACAOB</name>
<keyword evidence="3 9" id="KW-0863">Zinc-finger</keyword>
<keyword evidence="15" id="KW-1185">Reference proteome</keyword>
<dbReference type="InterPro" id="IPR051066">
    <property type="entry name" value="Trans_reg/Corepressor"/>
</dbReference>
<feature type="compositionally biased region" description="Acidic residues" evidence="10">
    <location>
        <begin position="1"/>
        <end position="16"/>
    </location>
</feature>
<dbReference type="SMART" id="SM01189">
    <property type="entry name" value="ELM2"/>
    <property type="match status" value="1"/>
</dbReference>
<dbReference type="Proteomes" id="UP001152888">
    <property type="component" value="Unassembled WGS sequence"/>
</dbReference>
<dbReference type="InterPro" id="IPR009057">
    <property type="entry name" value="Homeodomain-like_sf"/>
</dbReference>
<evidence type="ECO:0000256" key="1">
    <source>
        <dbReference type="ARBA" id="ARBA00004123"/>
    </source>
</evidence>
<dbReference type="GO" id="GO:0005667">
    <property type="term" value="C:transcription regulator complex"/>
    <property type="evidence" value="ECO:0007669"/>
    <property type="project" value="TreeGrafter"/>
</dbReference>
<organism evidence="14 15">
    <name type="scientific">Acanthoscelides obtectus</name>
    <name type="common">Bean weevil</name>
    <name type="synonym">Bruchus obtectus</name>
    <dbReference type="NCBI Taxonomy" id="200917"/>
    <lineage>
        <taxon>Eukaryota</taxon>
        <taxon>Metazoa</taxon>
        <taxon>Ecdysozoa</taxon>
        <taxon>Arthropoda</taxon>
        <taxon>Hexapoda</taxon>
        <taxon>Insecta</taxon>
        <taxon>Pterygota</taxon>
        <taxon>Neoptera</taxon>
        <taxon>Endopterygota</taxon>
        <taxon>Coleoptera</taxon>
        <taxon>Polyphaga</taxon>
        <taxon>Cucujiformia</taxon>
        <taxon>Chrysomeloidea</taxon>
        <taxon>Chrysomelidae</taxon>
        <taxon>Bruchinae</taxon>
        <taxon>Bruchini</taxon>
        <taxon>Acanthoscelides</taxon>
    </lineage>
</organism>
<sequence length="605" mass="66627">MSSSEAVEEALEEVLPDEPIYPLTNSPPPESPLNPEVMGTLNLTPVPSPIPTIVTSSETSHTSTTFSTSTEPSYSIAGSWGGGMMLPNSDDPLLSSSPKDFVPRRKVAINGIPLKLISNNGLIDLNNTNFAGILVDANGEIKLIQTTGNNLQGKNFVLANTQIVTQEAASSSDDKSRVQKIIKTVQYAIPTKNVVTNRPKQVNEVKKEEGNDVFLSPTTISASPARISRKRPRTEPLQLPVFHQSKLRATRSKPQGSARYTPQPILNPQRPGSGLYTNLKSKGDDGVSWSSDPIPETDSTPHVNIGSQFQCKIPMFSSTPNRSSHEPSYEDLLWDPGIANCTDSEVDMYLEFACCAAVPGGGRNKEYAMQLLFMCGGNIHEAMLRLMQPTPSLPSDHPLLSYNYTESDKWTTMETELFHRALLKYDKDFRRIAHDMKSKTAKQCIQFYYVWKKVCSDEYKRLKVVRERKHTILRSTESDMAMEDKLYLDAKLLGLADSGSPMPIQSETRNFMCEYPDCSASFNSRAALNGHIRIHGGTARNSPTPSTGLQDRRGNTALHHHHHHHHHPAHSPAMTVVTSSSLGAGGSASCHPDSTEEYPCKICGK</sequence>
<gene>
    <name evidence="14" type="ORF">ACAOBT_LOCUS15503</name>
</gene>
<feature type="compositionally biased region" description="Basic residues" evidence="10">
    <location>
        <begin position="558"/>
        <end position="569"/>
    </location>
</feature>
<keyword evidence="5" id="KW-0805">Transcription regulation</keyword>
<evidence type="ECO:0000256" key="7">
    <source>
        <dbReference type="ARBA" id="ARBA00023163"/>
    </source>
</evidence>
<dbReference type="Pfam" id="PF00249">
    <property type="entry name" value="Myb_DNA-binding"/>
    <property type="match status" value="1"/>
</dbReference>
<evidence type="ECO:0000313" key="15">
    <source>
        <dbReference type="Proteomes" id="UP001152888"/>
    </source>
</evidence>
<dbReference type="SUPFAM" id="SSF46689">
    <property type="entry name" value="Homeodomain-like"/>
    <property type="match status" value="1"/>
</dbReference>
<evidence type="ECO:0000259" key="13">
    <source>
        <dbReference type="PROSITE" id="PS51293"/>
    </source>
</evidence>
<dbReference type="PANTHER" id="PTHR16089:SF40">
    <property type="entry name" value="SUPPRESSOR OF ACTIVATED EGL-4 PROTEIN 1"/>
    <property type="match status" value="1"/>
</dbReference>
<dbReference type="InterPro" id="IPR001005">
    <property type="entry name" value="SANT/Myb"/>
</dbReference>
<evidence type="ECO:0008006" key="16">
    <source>
        <dbReference type="Google" id="ProtNLM"/>
    </source>
</evidence>
<feature type="region of interest" description="Disordered" evidence="10">
    <location>
        <begin position="535"/>
        <end position="572"/>
    </location>
</feature>
<keyword evidence="7" id="KW-0804">Transcription</keyword>
<dbReference type="EMBL" id="CAKOFQ010006938">
    <property type="protein sequence ID" value="CAH1983323.1"/>
    <property type="molecule type" value="Genomic_DNA"/>
</dbReference>
<protein>
    <recommendedName>
        <fullName evidence="16">Transcriptional-regulating factor 1</fullName>
    </recommendedName>
</protein>
<dbReference type="GO" id="GO:0000118">
    <property type="term" value="C:histone deacetylase complex"/>
    <property type="evidence" value="ECO:0007669"/>
    <property type="project" value="TreeGrafter"/>
</dbReference>
<dbReference type="PROSITE" id="PS51293">
    <property type="entry name" value="SANT"/>
    <property type="match status" value="1"/>
</dbReference>
<dbReference type="Gene3D" id="3.30.160.60">
    <property type="entry name" value="Classic Zinc Finger"/>
    <property type="match status" value="1"/>
</dbReference>
<comment type="subcellular location">
    <subcellularLocation>
        <location evidence="1">Nucleus</location>
    </subcellularLocation>
</comment>
<dbReference type="Gene3D" id="1.10.10.60">
    <property type="entry name" value="Homeodomain-like"/>
    <property type="match status" value="1"/>
</dbReference>
<feature type="domain" description="ELM2" evidence="12">
    <location>
        <begin position="301"/>
        <end position="390"/>
    </location>
</feature>
<accession>A0A9P0PH41</accession>
<dbReference type="GO" id="GO:0008270">
    <property type="term" value="F:zinc ion binding"/>
    <property type="evidence" value="ECO:0007669"/>
    <property type="project" value="UniProtKB-KW"/>
</dbReference>
<comment type="caution">
    <text evidence="14">The sequence shown here is derived from an EMBL/GenBank/DDBJ whole genome shotgun (WGS) entry which is preliminary data.</text>
</comment>
<feature type="domain" description="SANT" evidence="13">
    <location>
        <begin position="405"/>
        <end position="456"/>
    </location>
</feature>
<dbReference type="Gene3D" id="4.10.1240.50">
    <property type="match status" value="1"/>
</dbReference>
<keyword evidence="6" id="KW-0238">DNA-binding</keyword>
<keyword evidence="4" id="KW-0862">Zinc</keyword>
<dbReference type="AlphaFoldDB" id="A0A9P0PH41"/>
<dbReference type="GO" id="GO:0006357">
    <property type="term" value="P:regulation of transcription by RNA polymerase II"/>
    <property type="evidence" value="ECO:0007669"/>
    <property type="project" value="TreeGrafter"/>
</dbReference>
<reference evidence="14" key="1">
    <citation type="submission" date="2022-03" db="EMBL/GenBank/DDBJ databases">
        <authorList>
            <person name="Sayadi A."/>
        </authorList>
    </citation>
    <scope>NUCLEOTIDE SEQUENCE</scope>
</reference>
<dbReference type="InterPro" id="IPR036236">
    <property type="entry name" value="Znf_C2H2_sf"/>
</dbReference>
<feature type="domain" description="C2H2-type" evidence="11">
    <location>
        <begin position="511"/>
        <end position="540"/>
    </location>
</feature>
<dbReference type="OrthoDB" id="6738196at2759"/>
<evidence type="ECO:0000256" key="4">
    <source>
        <dbReference type="ARBA" id="ARBA00022833"/>
    </source>
</evidence>
<dbReference type="InterPro" id="IPR000949">
    <property type="entry name" value="ELM2_dom"/>
</dbReference>
<evidence type="ECO:0000256" key="3">
    <source>
        <dbReference type="ARBA" id="ARBA00022771"/>
    </source>
</evidence>
<dbReference type="GO" id="GO:0003714">
    <property type="term" value="F:transcription corepressor activity"/>
    <property type="evidence" value="ECO:0007669"/>
    <property type="project" value="TreeGrafter"/>
</dbReference>
<dbReference type="PROSITE" id="PS50157">
    <property type="entry name" value="ZINC_FINGER_C2H2_2"/>
    <property type="match status" value="1"/>
</dbReference>